<sequence length="37" mass="4295">VNPLSIHLSNVLKQKQYFQLLNQKILQAMVKDAPENM</sequence>
<proteinExistence type="predicted"/>
<feature type="non-terminal residue" evidence="1">
    <location>
        <position position="1"/>
    </location>
</feature>
<dbReference type="AlphaFoldDB" id="A0A382DCD4"/>
<reference evidence="1" key="1">
    <citation type="submission" date="2018-05" db="EMBL/GenBank/DDBJ databases">
        <authorList>
            <person name="Lanie J.A."/>
            <person name="Ng W.-L."/>
            <person name="Kazmierczak K.M."/>
            <person name="Andrzejewski T.M."/>
            <person name="Davidsen T.M."/>
            <person name="Wayne K.J."/>
            <person name="Tettelin H."/>
            <person name="Glass J.I."/>
            <person name="Rusch D."/>
            <person name="Podicherti R."/>
            <person name="Tsui H.-C.T."/>
            <person name="Winkler M.E."/>
        </authorList>
    </citation>
    <scope>NUCLEOTIDE SEQUENCE</scope>
</reference>
<protein>
    <submittedName>
        <fullName evidence="1">Uncharacterized protein</fullName>
    </submittedName>
</protein>
<dbReference type="EMBL" id="UINC01038378">
    <property type="protein sequence ID" value="SVB35317.1"/>
    <property type="molecule type" value="Genomic_DNA"/>
</dbReference>
<name>A0A382DCD4_9ZZZZ</name>
<evidence type="ECO:0000313" key="1">
    <source>
        <dbReference type="EMBL" id="SVB35317.1"/>
    </source>
</evidence>
<organism evidence="1">
    <name type="scientific">marine metagenome</name>
    <dbReference type="NCBI Taxonomy" id="408172"/>
    <lineage>
        <taxon>unclassified sequences</taxon>
        <taxon>metagenomes</taxon>
        <taxon>ecological metagenomes</taxon>
    </lineage>
</organism>
<gene>
    <name evidence="1" type="ORF">METZ01_LOCUS188171</name>
</gene>
<accession>A0A382DCD4</accession>